<reference evidence="9 10" key="1">
    <citation type="submission" date="2021-06" db="EMBL/GenBank/DDBJ databases">
        <authorList>
            <person name="Palmer J.M."/>
        </authorList>
    </citation>
    <scope>NUCLEOTIDE SEQUENCE [LARGE SCALE GENOMIC DNA]</scope>
    <source>
        <strain evidence="9 10">MEX-2019</strain>
        <tissue evidence="9">Muscle</tissue>
    </source>
</reference>
<keyword evidence="7" id="KW-0407">Ion channel</keyword>
<dbReference type="PRINTS" id="PR00169">
    <property type="entry name" value="KCHANNEL"/>
</dbReference>
<sequence>MSALMNNFVTSDLVGCLLLFISMGIFMFSAMVYSVEHEVYNTNFTSMPYVWWRAATNLGSVFAFAYISFGIILKSMPISILYNKFSNYYAKLKSHEFAIVTKVRGKVRFIKRAARRFAECCDDVVQPKPPGGGRLVDANDGVLKHGLPGNSKGQSCIGDLLTTTAKRQQPIRQACLLVLLLLWIYQKLPKHSQGNEAFSYQDPFISIAWTCCYGNNN</sequence>
<dbReference type="InterPro" id="IPR028325">
    <property type="entry name" value="VG_K_chnl"/>
</dbReference>
<organism evidence="9 10">
    <name type="scientific">Crenichthys baileyi</name>
    <name type="common">White River springfish</name>
    <dbReference type="NCBI Taxonomy" id="28760"/>
    <lineage>
        <taxon>Eukaryota</taxon>
        <taxon>Metazoa</taxon>
        <taxon>Chordata</taxon>
        <taxon>Craniata</taxon>
        <taxon>Vertebrata</taxon>
        <taxon>Euteleostomi</taxon>
        <taxon>Actinopterygii</taxon>
        <taxon>Neopterygii</taxon>
        <taxon>Teleostei</taxon>
        <taxon>Neoteleostei</taxon>
        <taxon>Acanthomorphata</taxon>
        <taxon>Ovalentaria</taxon>
        <taxon>Atherinomorphae</taxon>
        <taxon>Cyprinodontiformes</taxon>
        <taxon>Goodeidae</taxon>
        <taxon>Crenichthys</taxon>
    </lineage>
</organism>
<dbReference type="EMBL" id="JAHHUM010002116">
    <property type="protein sequence ID" value="KAK5606057.1"/>
    <property type="molecule type" value="Genomic_DNA"/>
</dbReference>
<feature type="transmembrane region" description="Helical" evidence="8">
    <location>
        <begin position="12"/>
        <end position="34"/>
    </location>
</feature>
<dbReference type="AlphaFoldDB" id="A0AAV9RAX4"/>
<keyword evidence="3 8" id="KW-0812">Transmembrane</keyword>
<name>A0AAV9RAX4_9TELE</name>
<keyword evidence="2" id="KW-0813">Transport</keyword>
<keyword evidence="6 8" id="KW-0472">Membrane</keyword>
<evidence type="ECO:0000256" key="5">
    <source>
        <dbReference type="ARBA" id="ARBA00023065"/>
    </source>
</evidence>
<accession>A0AAV9RAX4</accession>
<evidence type="ECO:0000256" key="8">
    <source>
        <dbReference type="SAM" id="Phobius"/>
    </source>
</evidence>
<dbReference type="GO" id="GO:0008076">
    <property type="term" value="C:voltage-gated potassium channel complex"/>
    <property type="evidence" value="ECO:0007669"/>
    <property type="project" value="InterPro"/>
</dbReference>
<evidence type="ECO:0000256" key="1">
    <source>
        <dbReference type="ARBA" id="ARBA00004141"/>
    </source>
</evidence>
<dbReference type="SUPFAM" id="SSF81324">
    <property type="entry name" value="Voltage-gated potassium channels"/>
    <property type="match status" value="1"/>
</dbReference>
<keyword evidence="10" id="KW-1185">Reference proteome</keyword>
<comment type="subcellular location">
    <subcellularLocation>
        <location evidence="1">Membrane</location>
        <topology evidence="1">Multi-pass membrane protein</topology>
    </subcellularLocation>
</comment>
<evidence type="ECO:0000256" key="7">
    <source>
        <dbReference type="ARBA" id="ARBA00023303"/>
    </source>
</evidence>
<dbReference type="Proteomes" id="UP001311232">
    <property type="component" value="Unassembled WGS sequence"/>
</dbReference>
<dbReference type="PANTHER" id="PTHR11537:SF40">
    <property type="entry name" value="POTASSIUM VOLTAGE-GATED CHANNEL SUBFAMILY V MEMBER 2"/>
    <property type="match status" value="1"/>
</dbReference>
<proteinExistence type="predicted"/>
<evidence type="ECO:0000313" key="10">
    <source>
        <dbReference type="Proteomes" id="UP001311232"/>
    </source>
</evidence>
<evidence type="ECO:0000256" key="6">
    <source>
        <dbReference type="ARBA" id="ARBA00023136"/>
    </source>
</evidence>
<dbReference type="GO" id="GO:0001508">
    <property type="term" value="P:action potential"/>
    <property type="evidence" value="ECO:0007669"/>
    <property type="project" value="TreeGrafter"/>
</dbReference>
<keyword evidence="5" id="KW-0406">Ion transport</keyword>
<evidence type="ECO:0000256" key="4">
    <source>
        <dbReference type="ARBA" id="ARBA00022989"/>
    </source>
</evidence>
<dbReference type="GO" id="GO:0005249">
    <property type="term" value="F:voltage-gated potassium channel activity"/>
    <property type="evidence" value="ECO:0007669"/>
    <property type="project" value="InterPro"/>
</dbReference>
<dbReference type="Gene3D" id="1.10.287.70">
    <property type="match status" value="1"/>
</dbReference>
<protein>
    <submittedName>
        <fullName evidence="9">Uncharacterized protein</fullName>
    </submittedName>
</protein>
<feature type="transmembrane region" description="Helical" evidence="8">
    <location>
        <begin position="54"/>
        <end position="73"/>
    </location>
</feature>
<keyword evidence="4 8" id="KW-1133">Transmembrane helix</keyword>
<comment type="caution">
    <text evidence="9">The sequence shown here is derived from an EMBL/GenBank/DDBJ whole genome shotgun (WGS) entry which is preliminary data.</text>
</comment>
<evidence type="ECO:0000256" key="3">
    <source>
        <dbReference type="ARBA" id="ARBA00022692"/>
    </source>
</evidence>
<evidence type="ECO:0000313" key="9">
    <source>
        <dbReference type="EMBL" id="KAK5606057.1"/>
    </source>
</evidence>
<dbReference type="PANTHER" id="PTHR11537">
    <property type="entry name" value="VOLTAGE-GATED POTASSIUM CHANNEL"/>
    <property type="match status" value="1"/>
</dbReference>
<evidence type="ECO:0000256" key="2">
    <source>
        <dbReference type="ARBA" id="ARBA00022448"/>
    </source>
</evidence>
<gene>
    <name evidence="9" type="ORF">CRENBAI_001183</name>
</gene>